<evidence type="ECO:0000313" key="2">
    <source>
        <dbReference type="EMBL" id="TNU76858.1"/>
    </source>
</evidence>
<comment type="caution">
    <text evidence="2">The sequence shown here is derived from an EMBL/GenBank/DDBJ whole genome shotgun (WGS) entry which is preliminary data.</text>
</comment>
<sequence>MSARATKLIGAGVLLCLVGGVLIAYSGRFIIWVAGLAGSDPAGVVPLLSGTMLVLQWTVMPLGACLVAVGIGVETLRREWLDHEAGRIDAAAARSVPAPPPER</sequence>
<feature type="transmembrane region" description="Helical" evidence="1">
    <location>
        <begin position="12"/>
        <end position="34"/>
    </location>
</feature>
<keyword evidence="1" id="KW-0472">Membrane</keyword>
<accession>A0A5C5BF11</accession>
<reference evidence="2 3" key="1">
    <citation type="submission" date="2019-06" db="EMBL/GenBank/DDBJ databases">
        <title>Draft genome sequence of Miniimonas arenae KCTC 19750T isolated from sea sand.</title>
        <authorList>
            <person name="Park S.-J."/>
        </authorList>
    </citation>
    <scope>NUCLEOTIDE SEQUENCE [LARGE SCALE GENOMIC DNA]</scope>
    <source>
        <strain evidence="2 3">KCTC 19750</strain>
    </source>
</reference>
<feature type="transmembrane region" description="Helical" evidence="1">
    <location>
        <begin position="54"/>
        <end position="73"/>
    </location>
</feature>
<keyword evidence="1" id="KW-1133">Transmembrane helix</keyword>
<protein>
    <submittedName>
        <fullName evidence="2">Uncharacterized protein</fullName>
    </submittedName>
</protein>
<dbReference type="RefSeq" id="WP_139985706.1">
    <property type="nucleotide sequence ID" value="NZ_VENP01000003.1"/>
</dbReference>
<name>A0A5C5BF11_9MICO</name>
<dbReference type="EMBL" id="VENP01000003">
    <property type="protein sequence ID" value="TNU76858.1"/>
    <property type="molecule type" value="Genomic_DNA"/>
</dbReference>
<evidence type="ECO:0000256" key="1">
    <source>
        <dbReference type="SAM" id="Phobius"/>
    </source>
</evidence>
<evidence type="ECO:0000313" key="3">
    <source>
        <dbReference type="Proteomes" id="UP000313849"/>
    </source>
</evidence>
<gene>
    <name evidence="2" type="ORF">FH969_01820</name>
</gene>
<keyword evidence="1" id="KW-0812">Transmembrane</keyword>
<proteinExistence type="predicted"/>
<dbReference type="AlphaFoldDB" id="A0A5C5BF11"/>
<dbReference type="Proteomes" id="UP000313849">
    <property type="component" value="Unassembled WGS sequence"/>
</dbReference>
<keyword evidence="3" id="KW-1185">Reference proteome</keyword>
<organism evidence="2 3">
    <name type="scientific">Miniimonas arenae</name>
    <dbReference type="NCBI Taxonomy" id="676201"/>
    <lineage>
        <taxon>Bacteria</taxon>
        <taxon>Bacillati</taxon>
        <taxon>Actinomycetota</taxon>
        <taxon>Actinomycetes</taxon>
        <taxon>Micrococcales</taxon>
        <taxon>Beutenbergiaceae</taxon>
        <taxon>Miniimonas</taxon>
    </lineage>
</organism>